<evidence type="ECO:0000256" key="1">
    <source>
        <dbReference type="ARBA" id="ARBA00004236"/>
    </source>
</evidence>
<feature type="transmembrane region" description="Helical" evidence="7">
    <location>
        <begin position="28"/>
        <end position="50"/>
    </location>
</feature>
<protein>
    <submittedName>
        <fullName evidence="8">Sodium pump decarboxylase, gamma subunit</fullName>
    </submittedName>
</protein>
<evidence type="ECO:0000256" key="2">
    <source>
        <dbReference type="ARBA" id="ARBA00022475"/>
    </source>
</evidence>
<dbReference type="NCBIfam" id="TIGR01195">
    <property type="entry name" value="oadG_fam"/>
    <property type="match status" value="1"/>
</dbReference>
<proteinExistence type="predicted"/>
<sequence length="138" mass="14453">MNIAELMKLFGNPETIKSLSAGDKMMGVGVTVILGMGITVLALIFIMYLIGFMTSVMAEKPKPVAESTPSATPAQSAPVQEEEVATNDEELVAVIAAAVAAQLGTSTSNLVVRNIRRVADAAPAWGKAGIVDQMSTRF</sequence>
<dbReference type="RefSeq" id="WP_013389133.1">
    <property type="nucleotide sequence ID" value="NC_014633.1"/>
</dbReference>
<evidence type="ECO:0000313" key="9">
    <source>
        <dbReference type="Proteomes" id="UP000006875"/>
    </source>
</evidence>
<dbReference type="KEGG" id="ipo:Ilyop_2725"/>
<keyword evidence="8" id="KW-0614">Plasmid</keyword>
<dbReference type="Proteomes" id="UP000006875">
    <property type="component" value="Plasmid pILYOP01"/>
</dbReference>
<dbReference type="Pfam" id="PF04277">
    <property type="entry name" value="OAD_gamma"/>
    <property type="match status" value="1"/>
</dbReference>
<dbReference type="HOGENOM" id="CLU_156431_0_0_0"/>
<evidence type="ECO:0000256" key="5">
    <source>
        <dbReference type="ARBA" id="ARBA00023136"/>
    </source>
</evidence>
<evidence type="ECO:0000256" key="4">
    <source>
        <dbReference type="ARBA" id="ARBA00022989"/>
    </source>
</evidence>
<name>E3HCT5_ILYPC</name>
<evidence type="ECO:0000256" key="7">
    <source>
        <dbReference type="SAM" id="Phobius"/>
    </source>
</evidence>
<dbReference type="AlphaFoldDB" id="E3HCT5"/>
<reference evidence="8 9" key="1">
    <citation type="journal article" date="2010" name="Stand. Genomic Sci.">
        <title>Complete genome sequence of Ilyobacter polytropus type strain (CuHbu1).</title>
        <authorList>
            <person name="Sikorski J."/>
            <person name="Chertkov O."/>
            <person name="Lapidus A."/>
            <person name="Nolan M."/>
            <person name="Lucas S."/>
            <person name="Del Rio T.G."/>
            <person name="Tice H."/>
            <person name="Cheng J.F."/>
            <person name="Tapia R."/>
            <person name="Han C."/>
            <person name="Goodwin L."/>
            <person name="Pitluck S."/>
            <person name="Liolios K."/>
            <person name="Ivanova N."/>
            <person name="Mavromatis K."/>
            <person name="Mikhailova N."/>
            <person name="Pati A."/>
            <person name="Chen A."/>
            <person name="Palaniappan K."/>
            <person name="Land M."/>
            <person name="Hauser L."/>
            <person name="Chang Y.J."/>
            <person name="Jeffries C.D."/>
            <person name="Brambilla E."/>
            <person name="Yasawong M."/>
            <person name="Rohde M."/>
            <person name="Pukall R."/>
            <person name="Spring S."/>
            <person name="Goker M."/>
            <person name="Woyke T."/>
            <person name="Bristow J."/>
            <person name="Eisen J.A."/>
            <person name="Markowitz V."/>
            <person name="Hugenholtz P."/>
            <person name="Kyrpides N.C."/>
            <person name="Klenk H.P."/>
        </authorList>
    </citation>
    <scope>NUCLEOTIDE SEQUENCE [LARGE SCALE GENOMIC DNA]</scope>
    <source>
        <strain evidence="9">ATCC 51220 / DSM 2926 / LMG 16218 / CuHBu1</strain>
        <plasmid evidence="9">pILYOP01</plasmid>
    </source>
</reference>
<keyword evidence="5 7" id="KW-0472">Membrane</keyword>
<evidence type="ECO:0000313" key="8">
    <source>
        <dbReference type="EMBL" id="ADO84480.1"/>
    </source>
</evidence>
<dbReference type="EMBL" id="CP002282">
    <property type="protein sequence ID" value="ADO84480.1"/>
    <property type="molecule type" value="Genomic_DNA"/>
</dbReference>
<comment type="subcellular location">
    <subcellularLocation>
        <location evidence="1">Cell membrane</location>
    </subcellularLocation>
</comment>
<evidence type="ECO:0000256" key="3">
    <source>
        <dbReference type="ARBA" id="ARBA00022692"/>
    </source>
</evidence>
<accession>E3HCT5</accession>
<dbReference type="InterPro" id="IPR005899">
    <property type="entry name" value="Na_pump_deCOase"/>
</dbReference>
<organism evidence="8 9">
    <name type="scientific">Ilyobacter polytropus (strain ATCC 51220 / DSM 2926 / LMG 16218 / CuHBu1)</name>
    <dbReference type="NCBI Taxonomy" id="572544"/>
    <lineage>
        <taxon>Bacteria</taxon>
        <taxon>Fusobacteriati</taxon>
        <taxon>Fusobacteriota</taxon>
        <taxon>Fusobacteriia</taxon>
        <taxon>Fusobacteriales</taxon>
        <taxon>Fusobacteriaceae</taxon>
        <taxon>Ilyobacter</taxon>
    </lineage>
</organism>
<evidence type="ECO:0000256" key="6">
    <source>
        <dbReference type="SAM" id="MobiDB-lite"/>
    </source>
</evidence>
<gene>
    <name evidence="8" type="ordered locus">Ilyop_2725</name>
</gene>
<feature type="region of interest" description="Disordered" evidence="6">
    <location>
        <begin position="63"/>
        <end position="83"/>
    </location>
</feature>
<keyword evidence="4 7" id="KW-1133">Transmembrane helix</keyword>
<dbReference type="GO" id="GO:0005886">
    <property type="term" value="C:plasma membrane"/>
    <property type="evidence" value="ECO:0007669"/>
    <property type="project" value="UniProtKB-SubCell"/>
</dbReference>
<dbReference type="GO" id="GO:0036376">
    <property type="term" value="P:sodium ion export across plasma membrane"/>
    <property type="evidence" value="ECO:0007669"/>
    <property type="project" value="InterPro"/>
</dbReference>
<dbReference type="GO" id="GO:0015081">
    <property type="term" value="F:sodium ion transmembrane transporter activity"/>
    <property type="evidence" value="ECO:0007669"/>
    <property type="project" value="InterPro"/>
</dbReference>
<keyword evidence="9" id="KW-1185">Reference proteome</keyword>
<keyword evidence="2" id="KW-1003">Cell membrane</keyword>
<dbReference type="OrthoDB" id="1954652at2"/>
<keyword evidence="3 7" id="KW-0812">Transmembrane</keyword>
<geneLocation type="plasmid" evidence="8 9">
    <name>pILYOP01</name>
</geneLocation>
<feature type="compositionally biased region" description="Polar residues" evidence="6">
    <location>
        <begin position="67"/>
        <end position="78"/>
    </location>
</feature>